<gene>
    <name evidence="2" type="ORF">GCM10022399_04670</name>
</gene>
<dbReference type="Proteomes" id="UP001501468">
    <property type="component" value="Unassembled WGS sequence"/>
</dbReference>
<sequence length="290" mass="31124">MEQTRRTVVTPDGTVLSVHVHSERDIPTSAPTLVLAHGWTLTHESWAPVVAALAGSGLRIVLWDQRGHGRSAIGLRRNQIDTLSVDHLGRDLRTVVRSVVPTGSPVVLGGHALGGLTVMSYAAQFPDEVSARVRAVLLVATAAHGIELGDRRGEARFMRLLAKGLPLPARPAARYKVQRAALFGDSPEAEHVTAVREQVSSTRTTTFGAFHAPIARVDVRGAFAALGRLPLSIVVGRRDRLIPTERSRALWLALPHATYTEVPTAGHMLTYEATDVIAGELTGLADLARA</sequence>
<dbReference type="InterPro" id="IPR000639">
    <property type="entry name" value="Epox_hydrolase-like"/>
</dbReference>
<dbReference type="PANTHER" id="PTHR43194">
    <property type="entry name" value="HYDROLASE ALPHA/BETA FOLD FAMILY"/>
    <property type="match status" value="1"/>
</dbReference>
<evidence type="ECO:0000313" key="3">
    <source>
        <dbReference type="Proteomes" id="UP001501468"/>
    </source>
</evidence>
<dbReference type="PRINTS" id="PR00111">
    <property type="entry name" value="ABHYDROLASE"/>
</dbReference>
<dbReference type="InterPro" id="IPR000073">
    <property type="entry name" value="AB_hydrolase_1"/>
</dbReference>
<dbReference type="Gene3D" id="3.40.50.1820">
    <property type="entry name" value="alpha/beta hydrolase"/>
    <property type="match status" value="1"/>
</dbReference>
<evidence type="ECO:0000313" key="2">
    <source>
        <dbReference type="EMBL" id="GAA3691733.1"/>
    </source>
</evidence>
<dbReference type="InterPro" id="IPR029058">
    <property type="entry name" value="AB_hydrolase_fold"/>
</dbReference>
<dbReference type="PRINTS" id="PR00412">
    <property type="entry name" value="EPOXHYDRLASE"/>
</dbReference>
<keyword evidence="2" id="KW-0378">Hydrolase</keyword>
<proteinExistence type="predicted"/>
<keyword evidence="3" id="KW-1185">Reference proteome</keyword>
<dbReference type="RefSeq" id="WP_344940956.1">
    <property type="nucleotide sequence ID" value="NZ_BAABDC010000001.1"/>
</dbReference>
<feature type="domain" description="Serine aminopeptidase S33" evidence="1">
    <location>
        <begin position="32"/>
        <end position="272"/>
    </location>
</feature>
<name>A0ABP7CPH5_9MICO</name>
<dbReference type="Pfam" id="PF12146">
    <property type="entry name" value="Hydrolase_4"/>
    <property type="match status" value="1"/>
</dbReference>
<accession>A0ABP7CPH5</accession>
<organism evidence="2 3">
    <name type="scientific">Terrabacter ginsenosidimutans</name>
    <dbReference type="NCBI Taxonomy" id="490575"/>
    <lineage>
        <taxon>Bacteria</taxon>
        <taxon>Bacillati</taxon>
        <taxon>Actinomycetota</taxon>
        <taxon>Actinomycetes</taxon>
        <taxon>Micrococcales</taxon>
        <taxon>Intrasporangiaceae</taxon>
        <taxon>Terrabacter</taxon>
    </lineage>
</organism>
<dbReference type="InterPro" id="IPR050228">
    <property type="entry name" value="Carboxylesterase_BioH"/>
</dbReference>
<dbReference type="InterPro" id="IPR022742">
    <property type="entry name" value="Hydrolase_4"/>
</dbReference>
<dbReference type="SUPFAM" id="SSF53474">
    <property type="entry name" value="alpha/beta-Hydrolases"/>
    <property type="match status" value="1"/>
</dbReference>
<evidence type="ECO:0000259" key="1">
    <source>
        <dbReference type="Pfam" id="PF12146"/>
    </source>
</evidence>
<reference evidence="3" key="1">
    <citation type="journal article" date="2019" name="Int. J. Syst. Evol. Microbiol.">
        <title>The Global Catalogue of Microorganisms (GCM) 10K type strain sequencing project: providing services to taxonomists for standard genome sequencing and annotation.</title>
        <authorList>
            <consortium name="The Broad Institute Genomics Platform"/>
            <consortium name="The Broad Institute Genome Sequencing Center for Infectious Disease"/>
            <person name="Wu L."/>
            <person name="Ma J."/>
        </authorList>
    </citation>
    <scope>NUCLEOTIDE SEQUENCE [LARGE SCALE GENOMIC DNA]</scope>
    <source>
        <strain evidence="3">JCM 17125</strain>
    </source>
</reference>
<protein>
    <submittedName>
        <fullName evidence="2">Alpha/beta hydrolase</fullName>
    </submittedName>
</protein>
<dbReference type="PANTHER" id="PTHR43194:SF2">
    <property type="entry name" value="PEROXISOMAL MEMBRANE PROTEIN LPX1"/>
    <property type="match status" value="1"/>
</dbReference>
<dbReference type="EMBL" id="BAABDC010000001">
    <property type="protein sequence ID" value="GAA3691733.1"/>
    <property type="molecule type" value="Genomic_DNA"/>
</dbReference>
<dbReference type="GO" id="GO:0016787">
    <property type="term" value="F:hydrolase activity"/>
    <property type="evidence" value="ECO:0007669"/>
    <property type="project" value="UniProtKB-KW"/>
</dbReference>
<comment type="caution">
    <text evidence="2">The sequence shown here is derived from an EMBL/GenBank/DDBJ whole genome shotgun (WGS) entry which is preliminary data.</text>
</comment>